<reference evidence="1 2" key="1">
    <citation type="journal article" date="2020" name="ISME J.">
        <title>Uncovering the hidden diversity of litter-decomposition mechanisms in mushroom-forming fungi.</title>
        <authorList>
            <person name="Floudas D."/>
            <person name="Bentzer J."/>
            <person name="Ahren D."/>
            <person name="Johansson T."/>
            <person name="Persson P."/>
            <person name="Tunlid A."/>
        </authorList>
    </citation>
    <scope>NUCLEOTIDE SEQUENCE [LARGE SCALE GENOMIC DNA]</scope>
    <source>
        <strain evidence="1 2">CBS 175.51</strain>
    </source>
</reference>
<dbReference type="OrthoDB" id="2969915at2759"/>
<evidence type="ECO:0000313" key="2">
    <source>
        <dbReference type="Proteomes" id="UP000541558"/>
    </source>
</evidence>
<evidence type="ECO:0008006" key="3">
    <source>
        <dbReference type="Google" id="ProtNLM"/>
    </source>
</evidence>
<evidence type="ECO:0000313" key="1">
    <source>
        <dbReference type="EMBL" id="KAF5320062.1"/>
    </source>
</evidence>
<sequence length="534" mass="60534">MASSSESNSPSVLPDELWLHIFQLCLSSSLPPSLAEVTDEMALTGELPTITTPFCLSVVSSDWRRVCLSNTSLWSSIYIWFKSSPVSNNWGLLRSQLDALKTWISRSGTRPLRMVIGMEYWDEGFDFAECPPARRIPQIIMENGGRIQALDLAISEAWYKYLEPNAFTELETLKVIVSDVLDVDKVESDWYFERIPVSSKALDFSRCKKLSSLAVTGMFEPTAAFQVPERWETVTDIAMSHVIPGDCIKALVCMPNLKAASFELFRDFDHDCYCGPEWTRDSFNPRSGPALQTLSLNRMVPAVMKSLLYFIPLSLKHLKLGRLNSYDSIKRAYNPRDYDFVFSSVPAFADTLQSLTLQNTLPHLVKPLIRLLPQLNRLISLEIINDWKDNAGDNWIRDIDVGSKDMYSGGLSWVKSSIDELLLSLVVDGTLPHLERFWCTILEMRMEDWALLAFLRHRTCTGPGGTQDRPAHQHCCRIRDVRLVSVQQESSDLSYSKELAISQWALEEMRTLKRNGLKIVVARSSGESVVDLLE</sequence>
<protein>
    <recommendedName>
        <fullName evidence="3">F-box domain-containing protein</fullName>
    </recommendedName>
</protein>
<organism evidence="1 2">
    <name type="scientific">Ephemerocybe angulata</name>
    <dbReference type="NCBI Taxonomy" id="980116"/>
    <lineage>
        <taxon>Eukaryota</taxon>
        <taxon>Fungi</taxon>
        <taxon>Dikarya</taxon>
        <taxon>Basidiomycota</taxon>
        <taxon>Agaricomycotina</taxon>
        <taxon>Agaricomycetes</taxon>
        <taxon>Agaricomycetidae</taxon>
        <taxon>Agaricales</taxon>
        <taxon>Agaricineae</taxon>
        <taxon>Psathyrellaceae</taxon>
        <taxon>Ephemerocybe</taxon>
    </lineage>
</organism>
<proteinExistence type="predicted"/>
<dbReference type="AlphaFoldDB" id="A0A8H5BD92"/>
<accession>A0A8H5BD92</accession>
<dbReference type="Proteomes" id="UP000541558">
    <property type="component" value="Unassembled WGS sequence"/>
</dbReference>
<keyword evidence="2" id="KW-1185">Reference proteome</keyword>
<comment type="caution">
    <text evidence="1">The sequence shown here is derived from an EMBL/GenBank/DDBJ whole genome shotgun (WGS) entry which is preliminary data.</text>
</comment>
<dbReference type="EMBL" id="JAACJK010000171">
    <property type="protein sequence ID" value="KAF5320062.1"/>
    <property type="molecule type" value="Genomic_DNA"/>
</dbReference>
<name>A0A8H5BD92_9AGAR</name>
<gene>
    <name evidence="1" type="ORF">D9611_010311</name>
</gene>